<protein>
    <submittedName>
        <fullName evidence="1">Serine peptidase</fullName>
    </submittedName>
</protein>
<evidence type="ECO:0000313" key="1">
    <source>
        <dbReference type="EMBL" id="ELP66246.1"/>
    </source>
</evidence>
<evidence type="ECO:0000313" key="2">
    <source>
        <dbReference type="Proteomes" id="UP000010931"/>
    </source>
</evidence>
<dbReference type="Gene3D" id="3.40.50.1820">
    <property type="entry name" value="alpha/beta hydrolase"/>
    <property type="match status" value="1"/>
</dbReference>
<reference evidence="1 2" key="1">
    <citation type="journal article" date="2011" name="Plasmid">
        <title>Streptomyces turgidiscabies Car8 contains a modular pathogenicity island that shares virulence genes with other actinobacterial plant pathogens.</title>
        <authorList>
            <person name="Huguet-Tapia J.C."/>
            <person name="Badger J.H."/>
            <person name="Loria R."/>
            <person name="Pettis G.S."/>
        </authorList>
    </citation>
    <scope>NUCLEOTIDE SEQUENCE [LARGE SCALE GENOMIC DNA]</scope>
    <source>
        <strain evidence="1 2">Car8</strain>
    </source>
</reference>
<dbReference type="EMBL" id="AEJB01000361">
    <property type="protein sequence ID" value="ELP66246.1"/>
    <property type="molecule type" value="Genomic_DNA"/>
</dbReference>
<dbReference type="Proteomes" id="UP000010931">
    <property type="component" value="Unassembled WGS sequence"/>
</dbReference>
<dbReference type="SUPFAM" id="SSF53474">
    <property type="entry name" value="alpha/beta-Hydrolases"/>
    <property type="match status" value="1"/>
</dbReference>
<organism evidence="1 2">
    <name type="scientific">Streptomyces turgidiscabies (strain Car8)</name>
    <dbReference type="NCBI Taxonomy" id="698760"/>
    <lineage>
        <taxon>Bacteria</taxon>
        <taxon>Bacillati</taxon>
        <taxon>Actinomycetota</taxon>
        <taxon>Actinomycetes</taxon>
        <taxon>Kitasatosporales</taxon>
        <taxon>Streptomycetaceae</taxon>
        <taxon>Streptomyces</taxon>
    </lineage>
</organism>
<name>L7F5G3_STRT8</name>
<sequence>MRLAEGFRAAGLDTAPPPVVVAYYAHLLTDQEIQGSPQRNLERLTPLEAVVVREWLRAVGVPESDERQGWSTAPLRQWLDWLARRQGTTFDVLARIAVAMAREVTCYLTRPQRRRAAREVVASAIERHRPAVVVAHSLGSVVTFEALHAYPEVQVDLLVTVGSPLGLPVAIFDALEPEPVRGQGARPPGVKHWINLADPGDVVALPLRLGDRFPVDRHEQCVVGKIDFHTLGAYLSHPVTARTIASATPR</sequence>
<proteinExistence type="predicted"/>
<gene>
    <name evidence="1" type="ORF">STRTUCAR8_01788</name>
</gene>
<accession>L7F5G3</accession>
<comment type="caution">
    <text evidence="1">The sequence shown here is derived from an EMBL/GenBank/DDBJ whole genome shotgun (WGS) entry which is preliminary data.</text>
</comment>
<dbReference type="InterPro" id="IPR029058">
    <property type="entry name" value="AB_hydrolase_fold"/>
</dbReference>
<dbReference type="PATRIC" id="fig|698760.3.peg.5321"/>
<keyword evidence="2" id="KW-1185">Reference proteome</keyword>
<dbReference type="STRING" id="85558.T45_09130"/>
<dbReference type="AlphaFoldDB" id="L7F5G3"/>